<protein>
    <submittedName>
        <fullName evidence="4">Benzoate-CoA ligase</fullName>
    </submittedName>
</protein>
<dbReference type="PANTHER" id="PTHR43352:SF1">
    <property type="entry name" value="ANTHRANILATE--COA LIGASE"/>
    <property type="match status" value="1"/>
</dbReference>
<dbReference type="Pfam" id="PF13193">
    <property type="entry name" value="AMP-binding_C"/>
    <property type="match status" value="1"/>
</dbReference>
<dbReference type="GO" id="GO:0016405">
    <property type="term" value="F:CoA-ligase activity"/>
    <property type="evidence" value="ECO:0007669"/>
    <property type="project" value="InterPro"/>
</dbReference>
<dbReference type="OrthoDB" id="9778383at2"/>
<evidence type="ECO:0000313" key="5">
    <source>
        <dbReference type="Proteomes" id="UP000294813"/>
    </source>
</evidence>
<dbReference type="Gene3D" id="3.30.300.30">
    <property type="match status" value="1"/>
</dbReference>
<name>A0A4R2RLJ1_9FIRM</name>
<accession>A0A4R2RLJ1</accession>
<gene>
    <name evidence="4" type="ORF">EDD73_11343</name>
</gene>
<dbReference type="InterPro" id="IPR011957">
    <property type="entry name" value="Benz_CoA_lig"/>
</dbReference>
<evidence type="ECO:0000259" key="3">
    <source>
        <dbReference type="Pfam" id="PF13193"/>
    </source>
</evidence>
<comment type="caution">
    <text evidence="4">The sequence shown here is derived from an EMBL/GenBank/DDBJ whole genome shotgun (WGS) entry which is preliminary data.</text>
</comment>
<keyword evidence="5" id="KW-1185">Reference proteome</keyword>
<dbReference type="Proteomes" id="UP000294813">
    <property type="component" value="Unassembled WGS sequence"/>
</dbReference>
<dbReference type="EMBL" id="SLXT01000013">
    <property type="protein sequence ID" value="TCP63993.1"/>
    <property type="molecule type" value="Genomic_DNA"/>
</dbReference>
<dbReference type="AlphaFoldDB" id="A0A4R2RLJ1"/>
<dbReference type="InterPro" id="IPR045851">
    <property type="entry name" value="AMP-bd_C_sf"/>
</dbReference>
<feature type="domain" description="AMP-dependent synthetase/ligase" evidence="2">
    <location>
        <begin position="37"/>
        <end position="402"/>
    </location>
</feature>
<dbReference type="InterPro" id="IPR025110">
    <property type="entry name" value="AMP-bd_C"/>
</dbReference>
<dbReference type="GO" id="GO:0005524">
    <property type="term" value="F:ATP binding"/>
    <property type="evidence" value="ECO:0007669"/>
    <property type="project" value="InterPro"/>
</dbReference>
<dbReference type="InterPro" id="IPR000873">
    <property type="entry name" value="AMP-dep_synth/lig_dom"/>
</dbReference>
<keyword evidence="1 4" id="KW-0436">Ligase</keyword>
<dbReference type="GO" id="GO:0016878">
    <property type="term" value="F:acid-thiol ligase activity"/>
    <property type="evidence" value="ECO:0007669"/>
    <property type="project" value="TreeGrafter"/>
</dbReference>
<evidence type="ECO:0000256" key="1">
    <source>
        <dbReference type="ARBA" id="ARBA00022598"/>
    </source>
</evidence>
<dbReference type="Gene3D" id="3.40.50.980">
    <property type="match status" value="1"/>
</dbReference>
<dbReference type="SUPFAM" id="SSF56801">
    <property type="entry name" value="Acetyl-CoA synthetase-like"/>
    <property type="match status" value="1"/>
</dbReference>
<dbReference type="GO" id="GO:0044550">
    <property type="term" value="P:secondary metabolite biosynthetic process"/>
    <property type="evidence" value="ECO:0007669"/>
    <property type="project" value="TreeGrafter"/>
</dbReference>
<dbReference type="PANTHER" id="PTHR43352">
    <property type="entry name" value="ACETYL-COA SYNTHETASE"/>
    <property type="match status" value="1"/>
</dbReference>
<dbReference type="Gene3D" id="2.30.38.10">
    <property type="entry name" value="Luciferase, Domain 3"/>
    <property type="match status" value="1"/>
</dbReference>
<evidence type="ECO:0000259" key="2">
    <source>
        <dbReference type="Pfam" id="PF00501"/>
    </source>
</evidence>
<proteinExistence type="predicted"/>
<feature type="domain" description="AMP-binding enzyme C-terminal" evidence="3">
    <location>
        <begin position="452"/>
        <end position="530"/>
    </location>
</feature>
<evidence type="ECO:0000313" key="4">
    <source>
        <dbReference type="EMBL" id="TCP63993.1"/>
    </source>
</evidence>
<sequence>MSLGQHQVFVHETPAGHVSWTPVLNAAVYYVDRHIEEGRGEKTAIYYLDQTFTYGQVAEMVNRAGNTLRSLGILREQRVLLLLLDCPAFAAAFFGAMKIGAVPIPVNTLLTPADYLYILQDSRATAAVVSAELLPGLLEVKHQLSYLQHILVVPPLENPQSFTVPTDLGLYDWDEALAGAKPFLEPEATSADEAAFWLYSSGTTGFPKGTIHLHHDMIVCSATYGRHVLNITENDITYSVARLFFAYGLGNALYFPFGAGAATVLNPYRPEPVKVLEIVQKYRPTLYFGVPTSYTAILQVPEAAQRYDLSSIRFCASAGEALPRPIFEQWLATFGLPIYDGIGSTEMAHIFITNKPGAYKAGSSGTLVPGYRARIISEGREVPVGEIGNLMVSGDSAAAGYWNKHEKSKETFQGSWINTGDKYYKDAEGYYWHVGRSDDMLKAGGIWVSPMEVENILMEHPAVLESVVIGHIDEDGLSKPKAFVVLKPGFEPGPAMVKELQNHVKKSAAPYKYPRWIEFVDSLPRTASGKIRRYVLRNLSTAVPAENSQAGA</sequence>
<dbReference type="RefSeq" id="WP_131919365.1">
    <property type="nucleotide sequence ID" value="NZ_JAOQNU010000012.1"/>
</dbReference>
<reference evidence="4 5" key="1">
    <citation type="submission" date="2019-03" db="EMBL/GenBank/DDBJ databases">
        <title>Genomic Encyclopedia of Type Strains, Phase IV (KMG-IV): sequencing the most valuable type-strain genomes for metagenomic binning, comparative biology and taxonomic classification.</title>
        <authorList>
            <person name="Goeker M."/>
        </authorList>
    </citation>
    <scope>NUCLEOTIDE SEQUENCE [LARGE SCALE GENOMIC DNA]</scope>
    <source>
        <strain evidence="4 5">DSM 11170</strain>
    </source>
</reference>
<organism evidence="4 5">
    <name type="scientific">Heliophilum fasciatum</name>
    <dbReference type="NCBI Taxonomy" id="35700"/>
    <lineage>
        <taxon>Bacteria</taxon>
        <taxon>Bacillati</taxon>
        <taxon>Bacillota</taxon>
        <taxon>Clostridia</taxon>
        <taxon>Eubacteriales</taxon>
        <taxon>Heliobacteriaceae</taxon>
        <taxon>Heliophilum</taxon>
    </lineage>
</organism>
<dbReference type="Gene3D" id="3.40.50.12820">
    <property type="match status" value="1"/>
</dbReference>
<dbReference type="NCBIfam" id="TIGR02262">
    <property type="entry name" value="benz_CoA_lig"/>
    <property type="match status" value="1"/>
</dbReference>
<dbReference type="Pfam" id="PF00501">
    <property type="entry name" value="AMP-binding"/>
    <property type="match status" value="1"/>
</dbReference>